<dbReference type="SUPFAM" id="SSF46785">
    <property type="entry name" value="Winged helix' DNA-binding domain"/>
    <property type="match status" value="1"/>
</dbReference>
<evidence type="ECO:0000313" key="1">
    <source>
        <dbReference type="EMBL" id="PJA20122.1"/>
    </source>
</evidence>
<evidence type="ECO:0000313" key="2">
    <source>
        <dbReference type="Proteomes" id="UP000230137"/>
    </source>
</evidence>
<dbReference type="EMBL" id="PFQF01000038">
    <property type="protein sequence ID" value="PJA20122.1"/>
    <property type="molecule type" value="Genomic_DNA"/>
</dbReference>
<proteinExistence type="predicted"/>
<organism evidence="1 2">
    <name type="scientific">Candidatus Berkelbacteria bacterium CG_4_10_14_0_2_um_filter_35_9_33_12</name>
    <dbReference type="NCBI Taxonomy" id="1974499"/>
    <lineage>
        <taxon>Bacteria</taxon>
        <taxon>Candidatus Berkelbacteria</taxon>
    </lineage>
</organism>
<dbReference type="Proteomes" id="UP000230137">
    <property type="component" value="Unassembled WGS sequence"/>
</dbReference>
<sequence>MQNIEEISTTTKLLILIDDLKNVSFDEILRYFSFSKRIVKTNLTKLINSGYVKLENNIYNITTQGEVWLDEKLLPVSLIDKNIKRTTYLIIIRGYKKRSFKTLFFNALKEIGFVSFAYQILIGNAENLSKINQFAKQFNINIETIKLPEFNPNYVKYYNLKPIEEFYKKFLFNSHEILKDNRFLLITRLRAKILIYNLSQYLSKDPRFNIETIEISNQIKNVIKYYYKIKPLCYR</sequence>
<dbReference type="AlphaFoldDB" id="A0A2M7W3M2"/>
<gene>
    <name evidence="1" type="ORF">COX60_02635</name>
</gene>
<name>A0A2M7W3M2_9BACT</name>
<accession>A0A2M7W3M2</accession>
<reference evidence="2" key="1">
    <citation type="submission" date="2017-09" db="EMBL/GenBank/DDBJ databases">
        <title>Depth-based differentiation of microbial function through sediment-hosted aquifers and enrichment of novel symbionts in the deep terrestrial subsurface.</title>
        <authorList>
            <person name="Probst A.J."/>
            <person name="Ladd B."/>
            <person name="Jarett J.K."/>
            <person name="Geller-Mcgrath D.E."/>
            <person name="Sieber C.M.K."/>
            <person name="Emerson J.B."/>
            <person name="Anantharaman K."/>
            <person name="Thomas B.C."/>
            <person name="Malmstrom R."/>
            <person name="Stieglmeier M."/>
            <person name="Klingl A."/>
            <person name="Woyke T."/>
            <person name="Ryan C.M."/>
            <person name="Banfield J.F."/>
        </authorList>
    </citation>
    <scope>NUCLEOTIDE SEQUENCE [LARGE SCALE GENOMIC DNA]</scope>
</reference>
<protein>
    <submittedName>
        <fullName evidence="1">Uncharacterized protein</fullName>
    </submittedName>
</protein>
<comment type="caution">
    <text evidence="1">The sequence shown here is derived from an EMBL/GenBank/DDBJ whole genome shotgun (WGS) entry which is preliminary data.</text>
</comment>
<dbReference type="InterPro" id="IPR036390">
    <property type="entry name" value="WH_DNA-bd_sf"/>
</dbReference>